<evidence type="ECO:0000256" key="1">
    <source>
        <dbReference type="SAM" id="MobiDB-lite"/>
    </source>
</evidence>
<protein>
    <submittedName>
        <fullName evidence="2">Uncharacterized protein</fullName>
    </submittedName>
</protein>
<comment type="caution">
    <text evidence="2">The sequence shown here is derived from an EMBL/GenBank/DDBJ whole genome shotgun (WGS) entry which is preliminary data.</text>
</comment>
<feature type="compositionally biased region" description="Polar residues" evidence="1">
    <location>
        <begin position="66"/>
        <end position="83"/>
    </location>
</feature>
<accession>A0A9D4QJM6</accession>
<dbReference type="Proteomes" id="UP000821837">
    <property type="component" value="Chromosome 1"/>
</dbReference>
<evidence type="ECO:0000313" key="3">
    <source>
        <dbReference type="Proteomes" id="UP000821837"/>
    </source>
</evidence>
<keyword evidence="3" id="KW-1185">Reference proteome</keyword>
<reference evidence="2" key="2">
    <citation type="submission" date="2021-09" db="EMBL/GenBank/DDBJ databases">
        <authorList>
            <person name="Jia N."/>
            <person name="Wang J."/>
            <person name="Shi W."/>
            <person name="Du L."/>
            <person name="Sun Y."/>
            <person name="Zhan W."/>
            <person name="Jiang J."/>
            <person name="Wang Q."/>
            <person name="Zhang B."/>
            <person name="Ji P."/>
            <person name="Sakyi L.B."/>
            <person name="Cui X."/>
            <person name="Yuan T."/>
            <person name="Jiang B."/>
            <person name="Yang W."/>
            <person name="Lam T.T.-Y."/>
            <person name="Chang Q."/>
            <person name="Ding S."/>
            <person name="Wang X."/>
            <person name="Zhu J."/>
            <person name="Ruan X."/>
            <person name="Zhao L."/>
            <person name="Wei J."/>
            <person name="Que T."/>
            <person name="Du C."/>
            <person name="Cheng J."/>
            <person name="Dai P."/>
            <person name="Han X."/>
            <person name="Huang E."/>
            <person name="Gao Y."/>
            <person name="Liu J."/>
            <person name="Shao H."/>
            <person name="Ye R."/>
            <person name="Li L."/>
            <person name="Wei W."/>
            <person name="Wang X."/>
            <person name="Wang C."/>
            <person name="Huo Q."/>
            <person name="Li W."/>
            <person name="Guo W."/>
            <person name="Chen H."/>
            <person name="Chen S."/>
            <person name="Zhou L."/>
            <person name="Zhou L."/>
            <person name="Ni X."/>
            <person name="Tian J."/>
            <person name="Zhou Y."/>
            <person name="Sheng Y."/>
            <person name="Liu T."/>
            <person name="Pan Y."/>
            <person name="Xia L."/>
            <person name="Li J."/>
            <person name="Zhao F."/>
            <person name="Cao W."/>
        </authorList>
    </citation>
    <scope>NUCLEOTIDE SEQUENCE</scope>
    <source>
        <strain evidence="2">Rsan-2018</strain>
        <tissue evidence="2">Larvae</tissue>
    </source>
</reference>
<dbReference type="EMBL" id="JABSTV010001245">
    <property type="protein sequence ID" value="KAH7983020.1"/>
    <property type="molecule type" value="Genomic_DNA"/>
</dbReference>
<dbReference type="AlphaFoldDB" id="A0A9D4QJM6"/>
<proteinExistence type="predicted"/>
<gene>
    <name evidence="2" type="ORF">HPB52_008816</name>
</gene>
<organism evidence="2 3">
    <name type="scientific">Rhipicephalus sanguineus</name>
    <name type="common">Brown dog tick</name>
    <name type="synonym">Ixodes sanguineus</name>
    <dbReference type="NCBI Taxonomy" id="34632"/>
    <lineage>
        <taxon>Eukaryota</taxon>
        <taxon>Metazoa</taxon>
        <taxon>Ecdysozoa</taxon>
        <taxon>Arthropoda</taxon>
        <taxon>Chelicerata</taxon>
        <taxon>Arachnida</taxon>
        <taxon>Acari</taxon>
        <taxon>Parasitiformes</taxon>
        <taxon>Ixodida</taxon>
        <taxon>Ixodoidea</taxon>
        <taxon>Ixodidae</taxon>
        <taxon>Rhipicephalinae</taxon>
        <taxon>Rhipicephalus</taxon>
        <taxon>Rhipicephalus</taxon>
    </lineage>
</organism>
<evidence type="ECO:0000313" key="2">
    <source>
        <dbReference type="EMBL" id="KAH7983020.1"/>
    </source>
</evidence>
<name>A0A9D4QJM6_RHISA</name>
<feature type="region of interest" description="Disordered" evidence="1">
    <location>
        <begin position="51"/>
        <end position="104"/>
    </location>
</feature>
<sequence length="104" mass="11172">MTTEMDVVNVPEELLQHLLGQTNGSAIQREQIAAAVRQRLMTAEPMPAGSMTAAAFQPTGDCAPRSTGSQPPRFTGFSDTVTRGISGPAGDLLPGDWYRRRQKA</sequence>
<dbReference type="VEuPathDB" id="VectorBase:RSAN_025951"/>
<reference evidence="2" key="1">
    <citation type="journal article" date="2020" name="Cell">
        <title>Large-Scale Comparative Analyses of Tick Genomes Elucidate Their Genetic Diversity and Vector Capacities.</title>
        <authorList>
            <consortium name="Tick Genome and Microbiome Consortium (TIGMIC)"/>
            <person name="Jia N."/>
            <person name="Wang J."/>
            <person name="Shi W."/>
            <person name="Du L."/>
            <person name="Sun Y."/>
            <person name="Zhan W."/>
            <person name="Jiang J.F."/>
            <person name="Wang Q."/>
            <person name="Zhang B."/>
            <person name="Ji P."/>
            <person name="Bell-Sakyi L."/>
            <person name="Cui X.M."/>
            <person name="Yuan T.T."/>
            <person name="Jiang B.G."/>
            <person name="Yang W.F."/>
            <person name="Lam T.T."/>
            <person name="Chang Q.C."/>
            <person name="Ding S.J."/>
            <person name="Wang X.J."/>
            <person name="Zhu J.G."/>
            <person name="Ruan X.D."/>
            <person name="Zhao L."/>
            <person name="Wei J.T."/>
            <person name="Ye R.Z."/>
            <person name="Que T.C."/>
            <person name="Du C.H."/>
            <person name="Zhou Y.H."/>
            <person name="Cheng J.X."/>
            <person name="Dai P.F."/>
            <person name="Guo W.B."/>
            <person name="Han X.H."/>
            <person name="Huang E.J."/>
            <person name="Li L.F."/>
            <person name="Wei W."/>
            <person name="Gao Y.C."/>
            <person name="Liu J.Z."/>
            <person name="Shao H.Z."/>
            <person name="Wang X."/>
            <person name="Wang C.C."/>
            <person name="Yang T.C."/>
            <person name="Huo Q.B."/>
            <person name="Li W."/>
            <person name="Chen H.Y."/>
            <person name="Chen S.E."/>
            <person name="Zhou L.G."/>
            <person name="Ni X.B."/>
            <person name="Tian J.H."/>
            <person name="Sheng Y."/>
            <person name="Liu T."/>
            <person name="Pan Y.S."/>
            <person name="Xia L.Y."/>
            <person name="Li J."/>
            <person name="Zhao F."/>
            <person name="Cao W.C."/>
        </authorList>
    </citation>
    <scope>NUCLEOTIDE SEQUENCE</scope>
    <source>
        <strain evidence="2">Rsan-2018</strain>
    </source>
</reference>